<sequence length="229" mass="26329">MRLKKVFFEVDDLLDDFATEIMHRKLVDKIGIFFSKSNPMIYNFKISHRLKAIRRDLDVIAKDKASLNLVEKRQQPLLPEPYSVQLNLYRQTYSFVPKGEVIGRSDDKQEIVDFLLDSEFEENVVVISIVGLGGLGKTTLAQCVYNDEMIKKNFDKALWVCVSDVFEVKMIAEKIIESGGGEQANYLQLEAVQNELRKMLDGKKYLLVLDDVCNEDPLKWSNLKNMLIG</sequence>
<dbReference type="Pfam" id="PF00931">
    <property type="entry name" value="NB-ARC"/>
    <property type="match status" value="1"/>
</dbReference>
<accession>A0A2G2ZU90</accession>
<dbReference type="AlphaFoldDB" id="A0A2G2ZU90"/>
<name>A0A2G2ZU90_CAPAN</name>
<dbReference type="PANTHER" id="PTHR36766">
    <property type="entry name" value="PLANT BROAD-SPECTRUM MILDEW RESISTANCE PROTEIN RPW8"/>
    <property type="match status" value="1"/>
</dbReference>
<protein>
    <recommendedName>
        <fullName evidence="2">NB-ARC domain-containing protein</fullName>
    </recommendedName>
</protein>
<dbReference type="PANTHER" id="PTHR36766:SF40">
    <property type="entry name" value="DISEASE RESISTANCE PROTEIN RGA3"/>
    <property type="match status" value="1"/>
</dbReference>
<dbReference type="OMA" id="FATEIMH"/>
<dbReference type="SUPFAM" id="SSF52540">
    <property type="entry name" value="P-loop containing nucleoside triphosphate hydrolases"/>
    <property type="match status" value="1"/>
</dbReference>
<organism evidence="3 4">
    <name type="scientific">Capsicum annuum</name>
    <name type="common">Capsicum pepper</name>
    <dbReference type="NCBI Taxonomy" id="4072"/>
    <lineage>
        <taxon>Eukaryota</taxon>
        <taxon>Viridiplantae</taxon>
        <taxon>Streptophyta</taxon>
        <taxon>Embryophyta</taxon>
        <taxon>Tracheophyta</taxon>
        <taxon>Spermatophyta</taxon>
        <taxon>Magnoliopsida</taxon>
        <taxon>eudicotyledons</taxon>
        <taxon>Gunneridae</taxon>
        <taxon>Pentapetalae</taxon>
        <taxon>asterids</taxon>
        <taxon>lamiids</taxon>
        <taxon>Solanales</taxon>
        <taxon>Solanaceae</taxon>
        <taxon>Solanoideae</taxon>
        <taxon>Capsiceae</taxon>
        <taxon>Capsicum</taxon>
    </lineage>
</organism>
<dbReference type="Gene3D" id="3.40.50.300">
    <property type="entry name" value="P-loop containing nucleotide triphosphate hydrolases"/>
    <property type="match status" value="1"/>
</dbReference>
<reference evidence="3 4" key="2">
    <citation type="journal article" date="2017" name="Genome Biol.">
        <title>New reference genome sequences of hot pepper reveal the massive evolution of plant disease-resistance genes by retroduplication.</title>
        <authorList>
            <person name="Kim S."/>
            <person name="Park J."/>
            <person name="Yeom S.I."/>
            <person name="Kim Y.M."/>
            <person name="Seo E."/>
            <person name="Kim K.T."/>
            <person name="Kim M.S."/>
            <person name="Lee J.M."/>
            <person name="Cheong K."/>
            <person name="Shin H.S."/>
            <person name="Kim S.B."/>
            <person name="Han K."/>
            <person name="Lee J."/>
            <person name="Park M."/>
            <person name="Lee H.A."/>
            <person name="Lee H.Y."/>
            <person name="Lee Y."/>
            <person name="Oh S."/>
            <person name="Lee J.H."/>
            <person name="Choi E."/>
            <person name="Choi E."/>
            <person name="Lee S.E."/>
            <person name="Jeon J."/>
            <person name="Kim H."/>
            <person name="Choi G."/>
            <person name="Song H."/>
            <person name="Lee J."/>
            <person name="Lee S.C."/>
            <person name="Kwon J.K."/>
            <person name="Lee H.Y."/>
            <person name="Koo N."/>
            <person name="Hong Y."/>
            <person name="Kim R.W."/>
            <person name="Kang W.H."/>
            <person name="Huh J.H."/>
            <person name="Kang B.C."/>
            <person name="Yang T.J."/>
            <person name="Lee Y.H."/>
            <person name="Bennetzen J.L."/>
            <person name="Choi D."/>
        </authorList>
    </citation>
    <scope>NUCLEOTIDE SEQUENCE [LARGE SCALE GENOMIC DNA]</scope>
    <source>
        <strain evidence="4">cv. CM334</strain>
    </source>
</reference>
<feature type="domain" description="NB-ARC" evidence="2">
    <location>
        <begin position="106"/>
        <end position="223"/>
    </location>
</feature>
<gene>
    <name evidence="3" type="ORF">T459_07638</name>
</gene>
<dbReference type="EMBL" id="AYRZ02000003">
    <property type="protein sequence ID" value="PHT85532.1"/>
    <property type="molecule type" value="Genomic_DNA"/>
</dbReference>
<comment type="caution">
    <text evidence="3">The sequence shown here is derived from an EMBL/GenBank/DDBJ whole genome shotgun (WGS) entry which is preliminary data.</text>
</comment>
<evidence type="ECO:0000259" key="2">
    <source>
        <dbReference type="Pfam" id="PF00931"/>
    </source>
</evidence>
<proteinExistence type="predicted"/>
<dbReference type="Proteomes" id="UP000222542">
    <property type="component" value="Unassembled WGS sequence"/>
</dbReference>
<dbReference type="GO" id="GO:0006952">
    <property type="term" value="P:defense response"/>
    <property type="evidence" value="ECO:0007669"/>
    <property type="project" value="UniProtKB-KW"/>
</dbReference>
<dbReference type="InterPro" id="IPR002182">
    <property type="entry name" value="NB-ARC"/>
</dbReference>
<evidence type="ECO:0000313" key="4">
    <source>
        <dbReference type="Proteomes" id="UP000222542"/>
    </source>
</evidence>
<evidence type="ECO:0000256" key="1">
    <source>
        <dbReference type="ARBA" id="ARBA00022821"/>
    </source>
</evidence>
<evidence type="ECO:0000313" key="3">
    <source>
        <dbReference type="EMBL" id="PHT85532.1"/>
    </source>
</evidence>
<keyword evidence="4" id="KW-1185">Reference proteome</keyword>
<reference evidence="3 4" key="1">
    <citation type="journal article" date="2014" name="Nat. Genet.">
        <title>Genome sequence of the hot pepper provides insights into the evolution of pungency in Capsicum species.</title>
        <authorList>
            <person name="Kim S."/>
            <person name="Park M."/>
            <person name="Yeom S.I."/>
            <person name="Kim Y.M."/>
            <person name="Lee J.M."/>
            <person name="Lee H.A."/>
            <person name="Seo E."/>
            <person name="Choi J."/>
            <person name="Cheong K."/>
            <person name="Kim K.T."/>
            <person name="Jung K."/>
            <person name="Lee G.W."/>
            <person name="Oh S.K."/>
            <person name="Bae C."/>
            <person name="Kim S.B."/>
            <person name="Lee H.Y."/>
            <person name="Kim S.Y."/>
            <person name="Kim M.S."/>
            <person name="Kang B.C."/>
            <person name="Jo Y.D."/>
            <person name="Yang H.B."/>
            <person name="Jeong H.J."/>
            <person name="Kang W.H."/>
            <person name="Kwon J.K."/>
            <person name="Shin C."/>
            <person name="Lim J.Y."/>
            <person name="Park J.H."/>
            <person name="Huh J.H."/>
            <person name="Kim J.S."/>
            <person name="Kim B.D."/>
            <person name="Cohen O."/>
            <person name="Paran I."/>
            <person name="Suh M.C."/>
            <person name="Lee S.B."/>
            <person name="Kim Y.K."/>
            <person name="Shin Y."/>
            <person name="Noh S.J."/>
            <person name="Park J."/>
            <person name="Seo Y.S."/>
            <person name="Kwon S.Y."/>
            <person name="Kim H.A."/>
            <person name="Park J.M."/>
            <person name="Kim H.J."/>
            <person name="Choi S.B."/>
            <person name="Bosland P.W."/>
            <person name="Reeves G."/>
            <person name="Jo S.H."/>
            <person name="Lee B.W."/>
            <person name="Cho H.T."/>
            <person name="Choi H.S."/>
            <person name="Lee M.S."/>
            <person name="Yu Y."/>
            <person name="Do Choi Y."/>
            <person name="Park B.S."/>
            <person name="van Deynze A."/>
            <person name="Ashrafi H."/>
            <person name="Hill T."/>
            <person name="Kim W.T."/>
            <person name="Pai H.S."/>
            <person name="Ahn H.K."/>
            <person name="Yeam I."/>
            <person name="Giovannoni J.J."/>
            <person name="Rose J.K."/>
            <person name="Sorensen I."/>
            <person name="Lee S.J."/>
            <person name="Kim R.W."/>
            <person name="Choi I.Y."/>
            <person name="Choi B.S."/>
            <person name="Lim J.S."/>
            <person name="Lee Y.H."/>
            <person name="Choi D."/>
        </authorList>
    </citation>
    <scope>NUCLEOTIDE SEQUENCE [LARGE SCALE GENOMIC DNA]</scope>
    <source>
        <strain evidence="4">cv. CM334</strain>
    </source>
</reference>
<dbReference type="STRING" id="4072.A0A2G2ZU90"/>
<dbReference type="InterPro" id="IPR027417">
    <property type="entry name" value="P-loop_NTPase"/>
</dbReference>
<dbReference type="PRINTS" id="PR00364">
    <property type="entry name" value="DISEASERSIST"/>
</dbReference>
<dbReference type="GO" id="GO:0043531">
    <property type="term" value="F:ADP binding"/>
    <property type="evidence" value="ECO:0007669"/>
    <property type="project" value="InterPro"/>
</dbReference>
<dbReference type="Gramene" id="PHT85532">
    <property type="protein sequence ID" value="PHT85532"/>
    <property type="gene ID" value="T459_07638"/>
</dbReference>
<keyword evidence="1" id="KW-0611">Plant defense</keyword>